<dbReference type="Proteomes" id="UP001279734">
    <property type="component" value="Unassembled WGS sequence"/>
</dbReference>
<reference evidence="1" key="1">
    <citation type="submission" date="2023-05" db="EMBL/GenBank/DDBJ databases">
        <title>Nepenthes gracilis genome sequencing.</title>
        <authorList>
            <person name="Fukushima K."/>
        </authorList>
    </citation>
    <scope>NUCLEOTIDE SEQUENCE</scope>
    <source>
        <strain evidence="1">SING2019-196</strain>
    </source>
</reference>
<name>A0AAD3THE9_NEPGR</name>
<dbReference type="AlphaFoldDB" id="A0AAD3THE9"/>
<sequence length="102" mass="10875">MIIMAVTGMDLTQIGGALCDGGGSTVALCKYMVGLVCHNQAMVIVDDGAVNGSATLIIRNHDGDDSLDITIPLLISMSNVGHHNHPMNDCFDCINELKMFHM</sequence>
<keyword evidence="2" id="KW-1185">Reference proteome</keyword>
<dbReference type="EMBL" id="BSYO01000037">
    <property type="protein sequence ID" value="GMH29960.1"/>
    <property type="molecule type" value="Genomic_DNA"/>
</dbReference>
<accession>A0AAD3THE9</accession>
<evidence type="ECO:0000313" key="1">
    <source>
        <dbReference type="EMBL" id="GMH29960.1"/>
    </source>
</evidence>
<comment type="caution">
    <text evidence="1">The sequence shown here is derived from an EMBL/GenBank/DDBJ whole genome shotgun (WGS) entry which is preliminary data.</text>
</comment>
<proteinExistence type="predicted"/>
<organism evidence="1 2">
    <name type="scientific">Nepenthes gracilis</name>
    <name type="common">Slender pitcher plant</name>
    <dbReference type="NCBI Taxonomy" id="150966"/>
    <lineage>
        <taxon>Eukaryota</taxon>
        <taxon>Viridiplantae</taxon>
        <taxon>Streptophyta</taxon>
        <taxon>Embryophyta</taxon>
        <taxon>Tracheophyta</taxon>
        <taxon>Spermatophyta</taxon>
        <taxon>Magnoliopsida</taxon>
        <taxon>eudicotyledons</taxon>
        <taxon>Gunneridae</taxon>
        <taxon>Pentapetalae</taxon>
        <taxon>Caryophyllales</taxon>
        <taxon>Nepenthaceae</taxon>
        <taxon>Nepenthes</taxon>
    </lineage>
</organism>
<gene>
    <name evidence="1" type="ORF">Nepgr_031803</name>
</gene>
<protein>
    <submittedName>
        <fullName evidence="1">Uncharacterized protein</fullName>
    </submittedName>
</protein>
<evidence type="ECO:0000313" key="2">
    <source>
        <dbReference type="Proteomes" id="UP001279734"/>
    </source>
</evidence>